<dbReference type="SFLD" id="SFLDS00019">
    <property type="entry name" value="Glutathione_Transferase_(cytos"/>
    <property type="match status" value="1"/>
</dbReference>
<dbReference type="SUPFAM" id="SSF52833">
    <property type="entry name" value="Thioredoxin-like"/>
    <property type="match status" value="1"/>
</dbReference>
<dbReference type="InterPro" id="IPR040079">
    <property type="entry name" value="Glutathione_S-Trfase"/>
</dbReference>
<dbReference type="Gene3D" id="1.20.1050.10">
    <property type="match status" value="1"/>
</dbReference>
<sequence>MSELILTTYDWVPEVPRGYVRDLRVRWALEEAELPYRVETTPFKDRGPDHLAHHPFAQVPYIKDGDQVVFESGAILLHLGEKSEVLMPRDPAGRSAVTQWVFAALNSVEMAGLPWVLYRFSDDQQETPGRAIIERFLAGRLAHMNQLLDGREWLTGTFSVADILMADVFRLIDRFDALEGHDACRAYMARAIARPAFEKAYADQMALFADETAPV</sequence>
<gene>
    <name evidence="2" type="ORF">ATO9_11730</name>
</gene>
<accession>A0A0A0EGK3</accession>
<dbReference type="Proteomes" id="UP000030004">
    <property type="component" value="Unassembled WGS sequence"/>
</dbReference>
<dbReference type="PROSITE" id="PS50404">
    <property type="entry name" value="GST_NTER"/>
    <property type="match status" value="1"/>
</dbReference>
<dbReference type="InterPro" id="IPR036282">
    <property type="entry name" value="Glutathione-S-Trfase_C_sf"/>
</dbReference>
<dbReference type="GO" id="GO:0016740">
    <property type="term" value="F:transferase activity"/>
    <property type="evidence" value="ECO:0007669"/>
    <property type="project" value="UniProtKB-KW"/>
</dbReference>
<dbReference type="CDD" id="cd03046">
    <property type="entry name" value="GST_N_GTT1_like"/>
    <property type="match status" value="1"/>
</dbReference>
<name>A0A0A0EGK3_9RHOB</name>
<dbReference type="InterPro" id="IPR036249">
    <property type="entry name" value="Thioredoxin-like_sf"/>
</dbReference>
<reference evidence="2 3" key="1">
    <citation type="journal article" date="2015" name="Antonie Van Leeuwenhoek">
        <title>Pseudooceanicola atlanticus gen. nov. sp. nov., isolated from surface seawater of the Atlantic Ocean and reclassification of Oceanicola batsensis, Oceanicola marinus, Oceanicola nitratireducens, Oceanicola nanhaiensis, Oceanicola antarcticus and Oceanicola flagellatus, as Pseudooceanicola batsensis comb. nov., Pseudooceanicola marinus comb. nov., Pseudooceanicola nitratireducens comb. nov., Pseudooceanicola nanhaiensis comb. nov., Pseudooceanicola antarcticus comb. nov., and Pseudooceanicola flagellatus comb. nov.</title>
        <authorList>
            <person name="Lai Q."/>
            <person name="Li G."/>
            <person name="Liu X."/>
            <person name="Du Y."/>
            <person name="Sun F."/>
            <person name="Shao Z."/>
        </authorList>
    </citation>
    <scope>NUCLEOTIDE SEQUENCE [LARGE SCALE GENOMIC DNA]</scope>
    <source>
        <strain evidence="2 3">22II-s11g</strain>
    </source>
</reference>
<dbReference type="PANTHER" id="PTHR44051">
    <property type="entry name" value="GLUTATHIONE S-TRANSFERASE-RELATED"/>
    <property type="match status" value="1"/>
</dbReference>
<dbReference type="Pfam" id="PF02798">
    <property type="entry name" value="GST_N"/>
    <property type="match status" value="1"/>
</dbReference>
<evidence type="ECO:0000313" key="2">
    <source>
        <dbReference type="EMBL" id="KGM48312.1"/>
    </source>
</evidence>
<dbReference type="OrthoDB" id="9811242at2"/>
<keyword evidence="3" id="KW-1185">Reference proteome</keyword>
<evidence type="ECO:0000313" key="3">
    <source>
        <dbReference type="Proteomes" id="UP000030004"/>
    </source>
</evidence>
<dbReference type="EMBL" id="AQQX01000004">
    <property type="protein sequence ID" value="KGM48312.1"/>
    <property type="molecule type" value="Genomic_DNA"/>
</dbReference>
<dbReference type="SFLD" id="SFLDG00358">
    <property type="entry name" value="Main_(cytGST)"/>
    <property type="match status" value="1"/>
</dbReference>
<dbReference type="eggNOG" id="COG0625">
    <property type="taxonomic scope" value="Bacteria"/>
</dbReference>
<feature type="domain" description="GST N-terminal" evidence="1">
    <location>
        <begin position="9"/>
        <end position="87"/>
    </location>
</feature>
<dbReference type="InterPro" id="IPR004045">
    <property type="entry name" value="Glutathione_S-Trfase_N"/>
</dbReference>
<keyword evidence="2" id="KW-0808">Transferase</keyword>
<dbReference type="STRING" id="1461694.ATO9_11730"/>
<dbReference type="FunFam" id="3.40.30.10:FF:000331">
    <property type="entry name" value="Glutathione S-transferase"/>
    <property type="match status" value="1"/>
</dbReference>
<dbReference type="RefSeq" id="WP_043748935.1">
    <property type="nucleotide sequence ID" value="NZ_AQQX01000004.1"/>
</dbReference>
<evidence type="ECO:0000259" key="1">
    <source>
        <dbReference type="PROSITE" id="PS50404"/>
    </source>
</evidence>
<comment type="caution">
    <text evidence="2">The sequence shown here is derived from an EMBL/GenBank/DDBJ whole genome shotgun (WGS) entry which is preliminary data.</text>
</comment>
<proteinExistence type="predicted"/>
<protein>
    <submittedName>
        <fullName evidence="2">Glutathione S-transferase</fullName>
    </submittedName>
</protein>
<dbReference type="SUPFAM" id="SSF47616">
    <property type="entry name" value="GST C-terminal domain-like"/>
    <property type="match status" value="1"/>
</dbReference>
<dbReference type="Gene3D" id="3.40.30.10">
    <property type="entry name" value="Glutaredoxin"/>
    <property type="match status" value="1"/>
</dbReference>
<organism evidence="2 3">
    <name type="scientific">Pseudooceanicola atlanticus</name>
    <dbReference type="NCBI Taxonomy" id="1461694"/>
    <lineage>
        <taxon>Bacteria</taxon>
        <taxon>Pseudomonadati</taxon>
        <taxon>Pseudomonadota</taxon>
        <taxon>Alphaproteobacteria</taxon>
        <taxon>Rhodobacterales</taxon>
        <taxon>Paracoccaceae</taxon>
        <taxon>Pseudooceanicola</taxon>
    </lineage>
</organism>
<dbReference type="AlphaFoldDB" id="A0A0A0EGK3"/>
<dbReference type="CDD" id="cd03207">
    <property type="entry name" value="GST_C_8"/>
    <property type="match status" value="1"/>
</dbReference>
<dbReference type="PANTHER" id="PTHR44051:SF8">
    <property type="entry name" value="GLUTATHIONE S-TRANSFERASE GSTA"/>
    <property type="match status" value="1"/>
</dbReference>